<accession>A0AAU7E9G3</accession>
<gene>
    <name evidence="1" type="ORF">AAH949_03360</name>
</gene>
<reference evidence="1" key="1">
    <citation type="submission" date="2024-05" db="EMBL/GenBank/DDBJ databases">
        <title>Campylobacter coli isolated from environmental waters in Slovenia.</title>
        <authorList>
            <person name="Zautner A.E."/>
            <person name="Bunk B."/>
            <person name="Riedel T."/>
            <person name="Sproeer C."/>
        </authorList>
    </citation>
    <scope>NUCLEOTIDE SEQUENCE</scope>
    <source>
        <strain evidence="1">CCS1377</strain>
    </source>
</reference>
<name>A0AAU7E9G3_9BACT</name>
<dbReference type="AlphaFoldDB" id="A0AAU7E9G3"/>
<protein>
    <submittedName>
        <fullName evidence="1">Uncharacterized protein</fullName>
    </submittedName>
</protein>
<organism evidence="1">
    <name type="scientific">Campylobacter sp. CCS1377</name>
    <dbReference type="NCBI Taxonomy" id="3158229"/>
    <lineage>
        <taxon>Bacteria</taxon>
        <taxon>Pseudomonadati</taxon>
        <taxon>Campylobacterota</taxon>
        <taxon>Epsilonproteobacteria</taxon>
        <taxon>Campylobacterales</taxon>
        <taxon>Campylobacteraceae</taxon>
        <taxon>Campylobacter</taxon>
    </lineage>
</organism>
<dbReference type="RefSeq" id="WP_348518977.1">
    <property type="nucleotide sequence ID" value="NZ_CP155620.1"/>
</dbReference>
<evidence type="ECO:0000313" key="1">
    <source>
        <dbReference type="EMBL" id="XBJ29881.1"/>
    </source>
</evidence>
<proteinExistence type="predicted"/>
<dbReference type="EMBL" id="CP155620">
    <property type="protein sequence ID" value="XBJ29881.1"/>
    <property type="molecule type" value="Genomic_DNA"/>
</dbReference>
<sequence>MNESIYGSLEFYSKETQSTPSDKRDLGVFGDVAPYTLDLAEGFITKAFEGMSNE</sequence>